<dbReference type="Proteomes" id="UP000006138">
    <property type="component" value="Chromosome"/>
</dbReference>
<protein>
    <submittedName>
        <fullName evidence="2">Uncharacterized protein</fullName>
    </submittedName>
</protein>
<sequence>MNIAASAVSSTRLVCPGAVSGQSLGCSHSFTALQAVSNHVRGPAERTSSAISAPQRRRIAGG</sequence>
<evidence type="ECO:0000256" key="1">
    <source>
        <dbReference type="SAM" id="MobiDB-lite"/>
    </source>
</evidence>
<accession>A0A9R0P0Q0</accession>
<evidence type="ECO:0000313" key="3">
    <source>
        <dbReference type="Proteomes" id="UP000006138"/>
    </source>
</evidence>
<dbReference type="EMBL" id="CP002896">
    <property type="protein sequence ID" value="AEK44147.1"/>
    <property type="molecule type" value="Genomic_DNA"/>
</dbReference>
<name>A0A9R0P0Q0_AMYMS</name>
<feature type="region of interest" description="Disordered" evidence="1">
    <location>
        <begin position="39"/>
        <end position="62"/>
    </location>
</feature>
<proteinExistence type="predicted"/>
<dbReference type="AlphaFoldDB" id="A0A9R0P0Q0"/>
<dbReference type="KEGG" id="amn:RAM_28350"/>
<gene>
    <name evidence="2" type="ordered locus">RAM_28350</name>
</gene>
<keyword evidence="3" id="KW-1185">Reference proteome</keyword>
<evidence type="ECO:0000313" key="2">
    <source>
        <dbReference type="EMBL" id="AEK44147.1"/>
    </source>
</evidence>
<reference evidence="2 3" key="1">
    <citation type="journal article" date="2011" name="J. Bacteriol.">
        <title>Whole genome sequence of the rifamycin B-producing strain Amycolatopsis mediterranei S699.</title>
        <authorList>
            <person name="Verma M."/>
            <person name="Kaur J."/>
            <person name="Kumar M."/>
            <person name="Kumari K."/>
            <person name="Saxena A."/>
            <person name="Anand S."/>
            <person name="Nigam A."/>
            <person name="Ravi V."/>
            <person name="Raghuvanshi S."/>
            <person name="Khurana P."/>
            <person name="Tyagi A.K."/>
            <person name="Khurana J.P."/>
            <person name="Lal R."/>
        </authorList>
    </citation>
    <scope>NUCLEOTIDE SEQUENCE [LARGE SCALE GENOMIC DNA]</scope>
    <source>
        <strain evidence="2 3">S699</strain>
    </source>
</reference>
<organism evidence="2 3">
    <name type="scientific">Amycolatopsis mediterranei (strain S699)</name>
    <name type="common">Nocardia mediterranei</name>
    <dbReference type="NCBI Taxonomy" id="713604"/>
    <lineage>
        <taxon>Bacteria</taxon>
        <taxon>Bacillati</taxon>
        <taxon>Actinomycetota</taxon>
        <taxon>Actinomycetes</taxon>
        <taxon>Pseudonocardiales</taxon>
        <taxon>Pseudonocardiaceae</taxon>
        <taxon>Amycolatopsis</taxon>
    </lineage>
</organism>